<evidence type="ECO:0000313" key="2">
    <source>
        <dbReference type="EMBL" id="WZU69223.1"/>
    </source>
</evidence>
<name>A0AAN0MDT3_9RHOB</name>
<organism evidence="2 3">
    <name type="scientific">Yoonia rhodophyticola</name>
    <dbReference type="NCBI Taxonomy" id="3137370"/>
    <lineage>
        <taxon>Bacteria</taxon>
        <taxon>Pseudomonadati</taxon>
        <taxon>Pseudomonadota</taxon>
        <taxon>Alphaproteobacteria</taxon>
        <taxon>Rhodobacterales</taxon>
        <taxon>Paracoccaceae</taxon>
        <taxon>Yoonia</taxon>
    </lineage>
</organism>
<feature type="transmembrane region" description="Helical" evidence="1">
    <location>
        <begin position="15"/>
        <end position="36"/>
    </location>
</feature>
<keyword evidence="1" id="KW-0812">Transmembrane</keyword>
<dbReference type="AlphaFoldDB" id="A0AAN0MDT3"/>
<keyword evidence="1" id="KW-1133">Transmembrane helix</keyword>
<evidence type="ECO:0000313" key="3">
    <source>
        <dbReference type="Proteomes" id="UP001470809"/>
    </source>
</evidence>
<dbReference type="Proteomes" id="UP001470809">
    <property type="component" value="Chromosome"/>
</dbReference>
<protein>
    <submittedName>
        <fullName evidence="2">Uncharacterized protein</fullName>
    </submittedName>
</protein>
<proteinExistence type="predicted"/>
<evidence type="ECO:0000256" key="1">
    <source>
        <dbReference type="SAM" id="Phobius"/>
    </source>
</evidence>
<accession>A0AAN0MDT3</accession>
<sequence length="136" mass="15329">MLSAQTYRRIYRASAWYDIIVTWPYALPITFTLIWGGFGGLHDMAGLTPLPQLNPMMVLFANFFGTVVLIWSVVRLRFDNPLLGRYDAAGRMLFSAWMINALLHGGSPVIWVFLITEICWGIAQALPVRSPVVARV</sequence>
<dbReference type="KEGG" id="yrh:AABB31_10475"/>
<keyword evidence="3" id="KW-1185">Reference proteome</keyword>
<reference evidence="2" key="1">
    <citation type="submission" date="2024-08" db="EMBL/GenBank/DDBJ databases">
        <title>Phylogenomic analyses of a clade within the roseobacter group suggest taxonomic reassignments of species of the genera Aestuariivita, Citreicella, Loktanella, Nautella, Pelagibaca, Ruegeria, Thalassobius, Thiobacimonas and Tropicibacter, and the proposal o.</title>
        <authorList>
            <person name="Jeon C.O."/>
        </authorList>
    </citation>
    <scope>NUCLEOTIDE SEQUENCE</scope>
    <source>
        <strain evidence="2">SS1-5</strain>
    </source>
</reference>
<keyword evidence="1" id="KW-0472">Membrane</keyword>
<gene>
    <name evidence="2" type="ORF">AABB31_10475</name>
</gene>
<feature type="transmembrane region" description="Helical" evidence="1">
    <location>
        <begin position="56"/>
        <end position="74"/>
    </location>
</feature>
<dbReference type="RefSeq" id="WP_342078514.1">
    <property type="nucleotide sequence ID" value="NZ_CP151767.2"/>
</dbReference>
<dbReference type="EMBL" id="CP151767">
    <property type="protein sequence ID" value="WZU69223.1"/>
    <property type="molecule type" value="Genomic_DNA"/>
</dbReference>